<evidence type="ECO:0000313" key="1">
    <source>
        <dbReference type="EMBL" id="CUQ75300.1"/>
    </source>
</evidence>
<dbReference type="EMBL" id="CZBU01000001">
    <property type="protein sequence ID" value="CUQ75300.1"/>
    <property type="molecule type" value="Genomic_DNA"/>
</dbReference>
<reference evidence="1 2" key="1">
    <citation type="submission" date="2015-09" db="EMBL/GenBank/DDBJ databases">
        <authorList>
            <consortium name="Pathogen Informatics"/>
        </authorList>
    </citation>
    <scope>NUCLEOTIDE SEQUENCE [LARGE SCALE GENOMIC DNA]</scope>
    <source>
        <strain evidence="1 2">2789STDY5834875</strain>
    </source>
</reference>
<dbReference type="Proteomes" id="UP000095621">
    <property type="component" value="Unassembled WGS sequence"/>
</dbReference>
<organism evidence="1 2">
    <name type="scientific">Lachnospira eligens</name>
    <dbReference type="NCBI Taxonomy" id="39485"/>
    <lineage>
        <taxon>Bacteria</taxon>
        <taxon>Bacillati</taxon>
        <taxon>Bacillota</taxon>
        <taxon>Clostridia</taxon>
        <taxon>Lachnospirales</taxon>
        <taxon>Lachnospiraceae</taxon>
        <taxon>Lachnospira</taxon>
    </lineage>
</organism>
<name>A0A174YX85_9FIRM</name>
<dbReference type="AlphaFoldDB" id="A0A174YX85"/>
<accession>A0A174YX85</accession>
<evidence type="ECO:0000313" key="2">
    <source>
        <dbReference type="Proteomes" id="UP000095621"/>
    </source>
</evidence>
<dbReference type="RefSeq" id="WP_055214331.1">
    <property type="nucleotide sequence ID" value="NZ_CZBU01000001.1"/>
</dbReference>
<proteinExistence type="predicted"/>
<evidence type="ECO:0008006" key="3">
    <source>
        <dbReference type="Google" id="ProtNLM"/>
    </source>
</evidence>
<protein>
    <recommendedName>
        <fullName evidence="3">DUF4393 domain-containing protein</fullName>
    </recommendedName>
</protein>
<gene>
    <name evidence="1" type="ORF">ERS852490_00433</name>
</gene>
<dbReference type="OrthoDB" id="2088133at2"/>
<sequence>MDKIIPAFETTLFDPTLSGACLDVAELGIDSLLDDGVFKSIPVVSVLVGFGKTAQNIHDRNLLKQTIKFINTFNEKSISQEKLNKYRKKLETQPKYAEEELGRVIILLNSNVDLKKSEILGKFYRAYVEESINWDIFCEVSDITSRLFMVDLQLLYDIYDLKVTDTSQCLSYKVDRLIALGLLDSATKSIVIGNSTGSQTQRYIQVNELGKLYCQLSLS</sequence>